<dbReference type="InterPro" id="IPR009057">
    <property type="entry name" value="Homeodomain-like_sf"/>
</dbReference>
<dbReference type="OrthoDB" id="435460at2759"/>
<feature type="compositionally biased region" description="Polar residues" evidence="9">
    <location>
        <begin position="528"/>
        <end position="547"/>
    </location>
</feature>
<feature type="compositionally biased region" description="Acidic residues" evidence="9">
    <location>
        <begin position="470"/>
        <end position="480"/>
    </location>
</feature>
<dbReference type="AlphaFoldDB" id="A0A6A6T8F7"/>
<evidence type="ECO:0000256" key="2">
    <source>
        <dbReference type="ARBA" id="ARBA00022454"/>
    </source>
</evidence>
<evidence type="ECO:0000256" key="1">
    <source>
        <dbReference type="ARBA" id="ARBA00010467"/>
    </source>
</evidence>
<reference evidence="13" key="1">
    <citation type="journal article" date="2020" name="Stud. Mycol.">
        <title>101 Dothideomycetes genomes: a test case for predicting lifestyles and emergence of pathogens.</title>
        <authorList>
            <person name="Haridas S."/>
            <person name="Albert R."/>
            <person name="Binder M."/>
            <person name="Bloem J."/>
            <person name="Labutti K."/>
            <person name="Salamov A."/>
            <person name="Andreopoulos B."/>
            <person name="Baker S."/>
            <person name="Barry K."/>
            <person name="Bills G."/>
            <person name="Bluhm B."/>
            <person name="Cannon C."/>
            <person name="Castanera R."/>
            <person name="Culley D."/>
            <person name="Daum C."/>
            <person name="Ezra D."/>
            <person name="Gonzalez J."/>
            <person name="Henrissat B."/>
            <person name="Kuo A."/>
            <person name="Liang C."/>
            <person name="Lipzen A."/>
            <person name="Lutzoni F."/>
            <person name="Magnuson J."/>
            <person name="Mondo S."/>
            <person name="Nolan M."/>
            <person name="Ohm R."/>
            <person name="Pangilinan J."/>
            <person name="Park H.-J."/>
            <person name="Ramirez L."/>
            <person name="Alfaro M."/>
            <person name="Sun H."/>
            <person name="Tritt A."/>
            <person name="Yoshinaga Y."/>
            <person name="Zwiers L.-H."/>
            <person name="Turgeon B."/>
            <person name="Goodwin S."/>
            <person name="Spatafora J."/>
            <person name="Crous P."/>
            <person name="Grigoriev I."/>
        </authorList>
    </citation>
    <scope>NUCLEOTIDE SEQUENCE</scope>
    <source>
        <strain evidence="13">CBS 122681</strain>
    </source>
</reference>
<comment type="subunit">
    <text evidence="8">Homodimer.</text>
</comment>
<dbReference type="Pfam" id="PF11626">
    <property type="entry name" value="Rap1_C"/>
    <property type="match status" value="1"/>
</dbReference>
<feature type="compositionally biased region" description="Acidic residues" evidence="9">
    <location>
        <begin position="324"/>
        <end position="334"/>
    </location>
</feature>
<evidence type="ECO:0000256" key="3">
    <source>
        <dbReference type="ARBA" id="ARBA00022895"/>
    </source>
</evidence>
<dbReference type="CDD" id="cd11655">
    <property type="entry name" value="rap1_myb-like"/>
    <property type="match status" value="1"/>
</dbReference>
<proteinExistence type="inferred from homology"/>
<dbReference type="Gene3D" id="1.10.10.60">
    <property type="entry name" value="Homeodomain-like"/>
    <property type="match status" value="1"/>
</dbReference>
<dbReference type="InterPro" id="IPR039595">
    <property type="entry name" value="TE2IP/Rap1"/>
</dbReference>
<feature type="compositionally biased region" description="Polar residues" evidence="9">
    <location>
        <begin position="439"/>
        <end position="454"/>
    </location>
</feature>
<dbReference type="InterPro" id="IPR001357">
    <property type="entry name" value="BRCT_dom"/>
</dbReference>
<dbReference type="Pfam" id="PF16589">
    <property type="entry name" value="BRCT_2"/>
    <property type="match status" value="1"/>
</dbReference>
<evidence type="ECO:0000259" key="11">
    <source>
        <dbReference type="Pfam" id="PF11626"/>
    </source>
</evidence>
<feature type="compositionally biased region" description="Basic and acidic residues" evidence="9">
    <location>
        <begin position="360"/>
        <end position="369"/>
    </location>
</feature>
<dbReference type="GO" id="GO:0070187">
    <property type="term" value="C:shelterin complex"/>
    <property type="evidence" value="ECO:0007669"/>
    <property type="project" value="TreeGrafter"/>
</dbReference>
<dbReference type="GO" id="GO:0010833">
    <property type="term" value="P:telomere maintenance via telomere lengthening"/>
    <property type="evidence" value="ECO:0007669"/>
    <property type="project" value="UniProtKB-UniRule"/>
</dbReference>
<comment type="subcellular location">
    <subcellularLocation>
        <location evidence="8">Nucleus</location>
    </subcellularLocation>
    <subcellularLocation>
        <location evidence="8">Chromosome</location>
        <location evidence="8">Telomere</location>
    </subcellularLocation>
</comment>
<feature type="compositionally biased region" description="Polar residues" evidence="9">
    <location>
        <begin position="378"/>
        <end position="389"/>
    </location>
</feature>
<feature type="compositionally biased region" description="Basic and acidic residues" evidence="9">
    <location>
        <begin position="422"/>
        <end position="437"/>
    </location>
</feature>
<keyword evidence="5" id="KW-0010">Activator</keyword>
<comment type="function">
    <text evidence="8">Involved in the regulation of telomere length, clustering and has a specific role in telomere position effect (TPE).</text>
</comment>
<evidence type="ECO:0000313" key="14">
    <source>
        <dbReference type="Proteomes" id="UP000799324"/>
    </source>
</evidence>
<comment type="similarity">
    <text evidence="1 8">Belongs to the RAP1 family.</text>
</comment>
<dbReference type="EMBL" id="MU004358">
    <property type="protein sequence ID" value="KAF2654844.1"/>
    <property type="molecule type" value="Genomic_DNA"/>
</dbReference>
<dbReference type="Proteomes" id="UP000799324">
    <property type="component" value="Unassembled WGS sequence"/>
</dbReference>
<dbReference type="InterPro" id="IPR021661">
    <property type="entry name" value="Rap1_C"/>
</dbReference>
<dbReference type="GO" id="GO:0042162">
    <property type="term" value="F:telomeric DNA binding"/>
    <property type="evidence" value="ECO:0007669"/>
    <property type="project" value="TreeGrafter"/>
</dbReference>
<sequence length="738" mass="82065">MAGQIVYTDVAEGANLGGQLFAGKKFWVAQRVPTRPRYLELIRSNGGEVVLLEKRADYLIADHLHRNCPLGSLSYTFILRSLENGELADPEAYRAGPAAGSVREVGSISRPTKVGRAVYTADEDRILYKWVRDHERQGGSASGNQIYKQLEVKHPRHTWQSWRDRYLKTLRNRAPAGLNVPENAPPSPPSDQSAERIPPARPVPKKDKQPAQTRPATQGERSRVSAETKVPPSVDAYTIDDFEKIFGTEDWEELYANAKIIQEIGVKDYIEAWQSWAKGTPNTAEQWRQYFEKVVLPQWLQDESPKKRGIESRVAKRHGRGPEAGEDVEEEGENGDVKETSAKIPSAAGPSTQTPKRKREQSATRRYELQKMPLPSSAARSSTITQNTPDYIRNAHEKIMKRIFDGDQFNEMPEESQPPKKQKLDHALRETEGEKHKSPGTQNQPVESSSEASSQELGATAEEQAQAGGMEDEVEDDDVDAQNITHSVEEVQYPDLERLATPTGNVELEPPSSSNFPSNTPTPRAPRQRSNAFDTQAILSSPSQSQAFHFAPLPRPAELRDASHDPASLSSDLGHQDSEASTTHSLQEFRRSLNADEDDPSSLPQGVAPLPRPARELSLTPSDTDSNDSGDPDPPLDPAELDEFFEEQKAQGFSDEEITAALRHTRCRPELAIMVLEAWKENGPLPDTRGVWSREDDGNVEGGDGVVLARLGVKHSMEGWGGVTERLRFLDMWRGGER</sequence>
<feature type="compositionally biased region" description="Basic and acidic residues" evidence="9">
    <location>
        <begin position="393"/>
        <end position="405"/>
    </location>
</feature>
<evidence type="ECO:0000256" key="4">
    <source>
        <dbReference type="ARBA" id="ARBA00023015"/>
    </source>
</evidence>
<evidence type="ECO:0000313" key="13">
    <source>
        <dbReference type="EMBL" id="KAF2654844.1"/>
    </source>
</evidence>
<dbReference type="InterPro" id="IPR015010">
    <property type="entry name" value="TERF2IP_Myb"/>
</dbReference>
<dbReference type="PANTHER" id="PTHR16466:SF6">
    <property type="entry name" value="TELOMERIC REPEAT-BINDING FACTOR 2-INTERACTING PROTEIN 1"/>
    <property type="match status" value="1"/>
</dbReference>
<dbReference type="SUPFAM" id="SSF46689">
    <property type="entry name" value="Homeodomain-like"/>
    <property type="match status" value="1"/>
</dbReference>
<dbReference type="GO" id="GO:0005654">
    <property type="term" value="C:nucleoplasm"/>
    <property type="evidence" value="ECO:0007669"/>
    <property type="project" value="UniProtKB-ARBA"/>
</dbReference>
<keyword evidence="6" id="KW-0804">Transcription</keyword>
<evidence type="ECO:0000256" key="6">
    <source>
        <dbReference type="ARBA" id="ARBA00023163"/>
    </source>
</evidence>
<feature type="domain" description="BRCT" evidence="12">
    <location>
        <begin position="19"/>
        <end position="94"/>
    </location>
</feature>
<evidence type="ECO:0000256" key="7">
    <source>
        <dbReference type="ARBA" id="ARBA00023242"/>
    </source>
</evidence>
<dbReference type="FunFam" id="1.10.10.60:FF:000246">
    <property type="entry name" value="Telomeric repeat-binding factor 2-interacting protein 1"/>
    <property type="match status" value="1"/>
</dbReference>
<evidence type="ECO:0000256" key="9">
    <source>
        <dbReference type="SAM" id="MobiDB-lite"/>
    </source>
</evidence>
<feature type="region of interest" description="Disordered" evidence="9">
    <location>
        <begin position="306"/>
        <end position="643"/>
    </location>
</feature>
<accession>A0A6A6T8F7</accession>
<gene>
    <name evidence="13" type="ORF">K491DRAFT_659496</name>
</gene>
<dbReference type="GO" id="GO:0031848">
    <property type="term" value="P:protection from non-homologous end joining at telomere"/>
    <property type="evidence" value="ECO:0007669"/>
    <property type="project" value="TreeGrafter"/>
</dbReference>
<feature type="compositionally biased region" description="Low complexity" evidence="9">
    <location>
        <begin position="510"/>
        <end position="522"/>
    </location>
</feature>
<keyword evidence="14" id="KW-1185">Reference proteome</keyword>
<dbReference type="Pfam" id="PF08914">
    <property type="entry name" value="Myb_Rap1"/>
    <property type="match status" value="1"/>
</dbReference>
<feature type="compositionally biased region" description="Low complexity" evidence="9">
    <location>
        <begin position="455"/>
        <end position="469"/>
    </location>
</feature>
<keyword evidence="3 8" id="KW-0779">Telomere</keyword>
<keyword evidence="4" id="KW-0805">Transcription regulation</keyword>
<feature type="compositionally biased region" description="Polar residues" evidence="9">
    <location>
        <begin position="568"/>
        <end position="586"/>
    </location>
</feature>
<feature type="region of interest" description="Disordered" evidence="9">
    <location>
        <begin position="176"/>
        <end position="230"/>
    </location>
</feature>
<evidence type="ECO:0000256" key="5">
    <source>
        <dbReference type="ARBA" id="ARBA00023159"/>
    </source>
</evidence>
<keyword evidence="7 8" id="KW-0539">Nucleus</keyword>
<organism evidence="13 14">
    <name type="scientific">Lophiostoma macrostomum CBS 122681</name>
    <dbReference type="NCBI Taxonomy" id="1314788"/>
    <lineage>
        <taxon>Eukaryota</taxon>
        <taxon>Fungi</taxon>
        <taxon>Dikarya</taxon>
        <taxon>Ascomycota</taxon>
        <taxon>Pezizomycotina</taxon>
        <taxon>Dothideomycetes</taxon>
        <taxon>Pleosporomycetidae</taxon>
        <taxon>Pleosporales</taxon>
        <taxon>Lophiostomataceae</taxon>
        <taxon>Lophiostoma</taxon>
    </lineage>
</organism>
<protein>
    <recommendedName>
        <fullName evidence="8">DNA-binding protein RAP1</fullName>
    </recommendedName>
</protein>
<evidence type="ECO:0000259" key="10">
    <source>
        <dbReference type="Pfam" id="PF08914"/>
    </source>
</evidence>
<feature type="domain" description="TERF2-interacting telomeric protein 1 Myb" evidence="10">
    <location>
        <begin position="119"/>
        <end position="173"/>
    </location>
</feature>
<feature type="domain" description="TRF2-interacting telomeric protein/Rap1 C-terminal" evidence="11">
    <location>
        <begin position="648"/>
        <end position="730"/>
    </location>
</feature>
<evidence type="ECO:0000256" key="8">
    <source>
        <dbReference type="RuleBase" id="RU367107"/>
    </source>
</evidence>
<keyword evidence="2 8" id="KW-0158">Chromosome</keyword>
<dbReference type="PANTHER" id="PTHR16466">
    <property type="entry name" value="TELOMERE REPEAT-BINDING FACTOR 2-INTERACTING PROTEIN 1"/>
    <property type="match status" value="1"/>
</dbReference>
<evidence type="ECO:0000259" key="12">
    <source>
        <dbReference type="Pfam" id="PF16589"/>
    </source>
</evidence>
<name>A0A6A6T8F7_9PLEO</name>